<dbReference type="Pfam" id="PF07690">
    <property type="entry name" value="MFS_1"/>
    <property type="match status" value="1"/>
</dbReference>
<dbReference type="InterPro" id="IPR020846">
    <property type="entry name" value="MFS_dom"/>
</dbReference>
<evidence type="ECO:0000256" key="4">
    <source>
        <dbReference type="ARBA" id="ARBA00022475"/>
    </source>
</evidence>
<dbReference type="Proteomes" id="UP000293874">
    <property type="component" value="Unassembled WGS sequence"/>
</dbReference>
<dbReference type="InterPro" id="IPR004812">
    <property type="entry name" value="Efflux_drug-R_Bcr/CmlA"/>
</dbReference>
<feature type="transmembrane region" description="Helical" evidence="8">
    <location>
        <begin position="248"/>
        <end position="267"/>
    </location>
</feature>
<dbReference type="Gene3D" id="1.20.1720.10">
    <property type="entry name" value="Multidrug resistance protein D"/>
    <property type="match status" value="1"/>
</dbReference>
<dbReference type="CDD" id="cd17320">
    <property type="entry name" value="MFS_MdfA_MDR_like"/>
    <property type="match status" value="1"/>
</dbReference>
<dbReference type="SUPFAM" id="SSF103473">
    <property type="entry name" value="MFS general substrate transporter"/>
    <property type="match status" value="1"/>
</dbReference>
<dbReference type="OrthoDB" id="9800416at2"/>
<keyword evidence="6 8" id="KW-1133">Transmembrane helix</keyword>
<reference evidence="10 11" key="1">
    <citation type="submission" date="2019-02" db="EMBL/GenBank/DDBJ databases">
        <title>Genomic Encyclopedia of Type Strains, Phase IV (KMG-IV): sequencing the most valuable type-strain genomes for metagenomic binning, comparative biology and taxonomic classification.</title>
        <authorList>
            <person name="Goeker M."/>
        </authorList>
    </citation>
    <scope>NUCLEOTIDE SEQUENCE [LARGE SCALE GENOMIC DNA]</scope>
    <source>
        <strain evidence="10 11">DSM 18116</strain>
    </source>
</reference>
<dbReference type="GO" id="GO:1990961">
    <property type="term" value="P:xenobiotic detoxification by transmembrane export across the plasma membrane"/>
    <property type="evidence" value="ECO:0007669"/>
    <property type="project" value="InterPro"/>
</dbReference>
<dbReference type="PROSITE" id="PS50850">
    <property type="entry name" value="MFS"/>
    <property type="match status" value="1"/>
</dbReference>
<comment type="caution">
    <text evidence="10">The sequence shown here is derived from an EMBL/GenBank/DDBJ whole genome shotgun (WGS) entry which is preliminary data.</text>
</comment>
<feature type="transmembrane region" description="Helical" evidence="8">
    <location>
        <begin position="47"/>
        <end position="64"/>
    </location>
</feature>
<feature type="transmembrane region" description="Helical" evidence="8">
    <location>
        <begin position="213"/>
        <end position="233"/>
    </location>
</feature>
<keyword evidence="11" id="KW-1185">Reference proteome</keyword>
<gene>
    <name evidence="10" type="ORF">EV199_3824</name>
</gene>
<dbReference type="NCBIfam" id="TIGR00710">
    <property type="entry name" value="efflux_Bcr_CflA"/>
    <property type="match status" value="1"/>
</dbReference>
<dbReference type="AlphaFoldDB" id="A0A4V2F101"/>
<feature type="transmembrane region" description="Helical" evidence="8">
    <location>
        <begin position="343"/>
        <end position="363"/>
    </location>
</feature>
<evidence type="ECO:0000256" key="1">
    <source>
        <dbReference type="ARBA" id="ARBA00004651"/>
    </source>
</evidence>
<feature type="transmembrane region" description="Helical" evidence="8">
    <location>
        <begin position="308"/>
        <end position="331"/>
    </location>
</feature>
<evidence type="ECO:0000256" key="8">
    <source>
        <dbReference type="SAM" id="Phobius"/>
    </source>
</evidence>
<dbReference type="PANTHER" id="PTHR23502:SF132">
    <property type="entry name" value="POLYAMINE TRANSPORTER 2-RELATED"/>
    <property type="match status" value="1"/>
</dbReference>
<dbReference type="PANTHER" id="PTHR23502">
    <property type="entry name" value="MAJOR FACILITATOR SUPERFAMILY"/>
    <property type="match status" value="1"/>
</dbReference>
<protein>
    <submittedName>
        <fullName evidence="10">DHA1 family bicyclomycin/chloramphenicol resistance-like MFS transporter</fullName>
    </submittedName>
</protein>
<comment type="similarity">
    <text evidence="2">Belongs to the major facilitator superfamily. Bcr/CmlA family.</text>
</comment>
<feature type="transmembrane region" description="Helical" evidence="8">
    <location>
        <begin position="369"/>
        <end position="388"/>
    </location>
</feature>
<keyword evidence="7 8" id="KW-0472">Membrane</keyword>
<feature type="transmembrane region" description="Helical" evidence="8">
    <location>
        <begin position="279"/>
        <end position="302"/>
    </location>
</feature>
<dbReference type="InterPro" id="IPR036259">
    <property type="entry name" value="MFS_trans_sf"/>
</dbReference>
<evidence type="ECO:0000313" key="11">
    <source>
        <dbReference type="Proteomes" id="UP000293874"/>
    </source>
</evidence>
<dbReference type="FunFam" id="1.20.1720.10:FF:000005">
    <property type="entry name" value="Bcr/CflA family efflux transporter"/>
    <property type="match status" value="1"/>
</dbReference>
<feature type="transmembrane region" description="Helical" evidence="8">
    <location>
        <begin position="76"/>
        <end position="94"/>
    </location>
</feature>
<feature type="domain" description="Major facilitator superfamily (MFS) profile" evidence="9">
    <location>
        <begin position="7"/>
        <end position="391"/>
    </location>
</feature>
<dbReference type="GO" id="GO:0015385">
    <property type="term" value="F:sodium:proton antiporter activity"/>
    <property type="evidence" value="ECO:0007669"/>
    <property type="project" value="TreeGrafter"/>
</dbReference>
<evidence type="ECO:0000259" key="9">
    <source>
        <dbReference type="PROSITE" id="PS50850"/>
    </source>
</evidence>
<comment type="subcellular location">
    <subcellularLocation>
        <location evidence="1">Cell membrane</location>
        <topology evidence="1">Multi-pass membrane protein</topology>
    </subcellularLocation>
</comment>
<sequence length="398" mass="42640">MSSKRYLLTILILGTLTALVPFSIDMYLPGFKAIASALHTSVTDVALSLSSFFIGVCFAQLIYGPLMDRFGRKRPLYVGLLLYIISSVACVMAGSLEALVALRFVQAFGACAAAVAANAMVRDLFPVEDNAKVFSALMLVLSTSPLIAPTAGGYMIAAWGWPSVFIALAVIALLIIFAIRFGLPESSKPDPNYSLKPASILNNYWQVIRNPQFFTYAISGSVAFSGLFAYISVSPSIFMELYKVSEKAYGWIFALLASGVIGGTQANRFMLKYFTSKQIVRTAMIIQSLVGVAMFLSAWYGLIGLTGIIAFLFLFLTCVGFVLPNTSALCMQPFTRNAGSASALMGALQMGIGSLGAFMVSLFDNSSPIPMTGMMAALALLALSILITSSRRKQAITA</sequence>
<keyword evidence="3" id="KW-0813">Transport</keyword>
<keyword evidence="4" id="KW-1003">Cell membrane</keyword>
<evidence type="ECO:0000256" key="6">
    <source>
        <dbReference type="ARBA" id="ARBA00022989"/>
    </source>
</evidence>
<dbReference type="InterPro" id="IPR011701">
    <property type="entry name" value="MFS"/>
</dbReference>
<evidence type="ECO:0000313" key="10">
    <source>
        <dbReference type="EMBL" id="RZS71911.1"/>
    </source>
</evidence>
<evidence type="ECO:0000256" key="3">
    <source>
        <dbReference type="ARBA" id="ARBA00022448"/>
    </source>
</evidence>
<evidence type="ECO:0000256" key="7">
    <source>
        <dbReference type="ARBA" id="ARBA00023136"/>
    </source>
</evidence>
<dbReference type="GO" id="GO:0005886">
    <property type="term" value="C:plasma membrane"/>
    <property type="evidence" value="ECO:0007669"/>
    <property type="project" value="UniProtKB-SubCell"/>
</dbReference>
<name>A0A4V2F101_9BACT</name>
<dbReference type="EMBL" id="SGXA01000002">
    <property type="protein sequence ID" value="RZS71911.1"/>
    <property type="molecule type" value="Genomic_DNA"/>
</dbReference>
<dbReference type="GO" id="GO:0042910">
    <property type="term" value="F:xenobiotic transmembrane transporter activity"/>
    <property type="evidence" value="ECO:0007669"/>
    <property type="project" value="InterPro"/>
</dbReference>
<feature type="transmembrane region" description="Helical" evidence="8">
    <location>
        <begin position="133"/>
        <end position="157"/>
    </location>
</feature>
<evidence type="ECO:0000256" key="5">
    <source>
        <dbReference type="ARBA" id="ARBA00022692"/>
    </source>
</evidence>
<keyword evidence="5 8" id="KW-0812">Transmembrane</keyword>
<accession>A0A4V2F101</accession>
<organism evidence="10 11">
    <name type="scientific">Pseudobacter ginsenosidimutans</name>
    <dbReference type="NCBI Taxonomy" id="661488"/>
    <lineage>
        <taxon>Bacteria</taxon>
        <taxon>Pseudomonadati</taxon>
        <taxon>Bacteroidota</taxon>
        <taxon>Chitinophagia</taxon>
        <taxon>Chitinophagales</taxon>
        <taxon>Chitinophagaceae</taxon>
        <taxon>Pseudobacter</taxon>
    </lineage>
</organism>
<evidence type="ECO:0000256" key="2">
    <source>
        <dbReference type="ARBA" id="ARBA00006236"/>
    </source>
</evidence>
<proteinExistence type="inferred from homology"/>
<feature type="transmembrane region" description="Helical" evidence="8">
    <location>
        <begin position="100"/>
        <end position="121"/>
    </location>
</feature>
<feature type="transmembrane region" description="Helical" evidence="8">
    <location>
        <begin position="163"/>
        <end position="183"/>
    </location>
</feature>
<dbReference type="RefSeq" id="WP_130542377.1">
    <property type="nucleotide sequence ID" value="NZ_CP042431.1"/>
</dbReference>